<protein>
    <submittedName>
        <fullName evidence="1">Uncharacterized protein</fullName>
    </submittedName>
</protein>
<reference evidence="2" key="1">
    <citation type="journal article" date="2019" name="Int. J. Syst. Evol. Microbiol.">
        <title>The Global Catalogue of Microorganisms (GCM) 10K type strain sequencing project: providing services to taxonomists for standard genome sequencing and annotation.</title>
        <authorList>
            <consortium name="The Broad Institute Genomics Platform"/>
            <consortium name="The Broad Institute Genome Sequencing Center for Infectious Disease"/>
            <person name="Wu L."/>
            <person name="Ma J."/>
        </authorList>
    </citation>
    <scope>NUCLEOTIDE SEQUENCE [LARGE SCALE GENOMIC DNA]</scope>
    <source>
        <strain evidence="2">CGMCC 4.7397</strain>
    </source>
</reference>
<evidence type="ECO:0000313" key="1">
    <source>
        <dbReference type="EMBL" id="MFC5950718.1"/>
    </source>
</evidence>
<dbReference type="EMBL" id="JBHSQK010000052">
    <property type="protein sequence ID" value="MFC5950718.1"/>
    <property type="molecule type" value="Genomic_DNA"/>
</dbReference>
<evidence type="ECO:0000313" key="2">
    <source>
        <dbReference type="Proteomes" id="UP001596119"/>
    </source>
</evidence>
<sequence length="129" mass="14529">MDSGRPPDSPPAGWGFDSLAAHRICRPERCRYRWANYRYFAALAEDLHLRRLADAFEVRAVEISALATWQNGTPISVSPESPPTSASCSLPRPVFDLGYQQYLLTDCTARTVTTTKHKRKKSSTESWIV</sequence>
<gene>
    <name evidence="1" type="ORF">ACFQH9_20830</name>
</gene>
<keyword evidence="2" id="KW-1185">Reference proteome</keyword>
<organism evidence="1 2">
    <name type="scientific">Pseudonocardia lutea</name>
    <dbReference type="NCBI Taxonomy" id="2172015"/>
    <lineage>
        <taxon>Bacteria</taxon>
        <taxon>Bacillati</taxon>
        <taxon>Actinomycetota</taxon>
        <taxon>Actinomycetes</taxon>
        <taxon>Pseudonocardiales</taxon>
        <taxon>Pseudonocardiaceae</taxon>
        <taxon>Pseudonocardia</taxon>
    </lineage>
</organism>
<dbReference type="Proteomes" id="UP001596119">
    <property type="component" value="Unassembled WGS sequence"/>
</dbReference>
<comment type="caution">
    <text evidence="1">The sequence shown here is derived from an EMBL/GenBank/DDBJ whole genome shotgun (WGS) entry which is preliminary data.</text>
</comment>
<accession>A0ABW1ID63</accession>
<dbReference type="RefSeq" id="WP_379567986.1">
    <property type="nucleotide sequence ID" value="NZ_JBHSQK010000052.1"/>
</dbReference>
<name>A0ABW1ID63_9PSEU</name>
<proteinExistence type="predicted"/>